<dbReference type="SUPFAM" id="SSF52172">
    <property type="entry name" value="CheY-like"/>
    <property type="match status" value="1"/>
</dbReference>
<dbReference type="PROSITE" id="PS50109">
    <property type="entry name" value="HIS_KIN"/>
    <property type="match status" value="1"/>
</dbReference>
<comment type="function">
    <text evidence="9">May play the central regulatory role in sporulation. It may be an element of the effector pathway responsible for the activation of sporulation genes in response to nutritional stress. Spo0A may act in concert with spo0H (a sigma factor) to control the expression of some genes that are critical to the sporulation process.</text>
</comment>
<dbReference type="InterPro" id="IPR004358">
    <property type="entry name" value="Sig_transdc_His_kin-like_C"/>
</dbReference>
<evidence type="ECO:0000256" key="10">
    <source>
        <dbReference type="PROSITE-ProRule" id="PRU00169"/>
    </source>
</evidence>
<dbReference type="CDD" id="cd17546">
    <property type="entry name" value="REC_hyHK_CKI1_RcsC-like"/>
    <property type="match status" value="1"/>
</dbReference>
<evidence type="ECO:0000256" key="8">
    <source>
        <dbReference type="ARBA" id="ARBA00023012"/>
    </source>
</evidence>
<dbReference type="InterPro" id="IPR011006">
    <property type="entry name" value="CheY-like_superfamily"/>
</dbReference>
<evidence type="ECO:0000256" key="3">
    <source>
        <dbReference type="ARBA" id="ARBA00012438"/>
    </source>
</evidence>
<keyword evidence="6 14" id="KW-0808">Transferase</keyword>
<dbReference type="EC" id="2.7.13.3" evidence="3"/>
<gene>
    <name evidence="14" type="primary">luxQ_1</name>
    <name evidence="14" type="ORF">ERS852478_00789</name>
</gene>
<evidence type="ECO:0000256" key="1">
    <source>
        <dbReference type="ARBA" id="ARBA00000085"/>
    </source>
</evidence>
<dbReference type="InterPro" id="IPR001789">
    <property type="entry name" value="Sig_transdc_resp-reg_receiver"/>
</dbReference>
<sequence length="873" mass="99717">MSRQIRRQIPQKQKKKRVDRNACLLVFILIFSGILTFLLLTARDNSKLNSTLDETFDFVKNRIESYEIYNTNDQVKSLVRLLDKTTELSRVIEQEGNLSTEMLDEYAREQRLTGILVLDQNLKVTEQSAKDGDTMSLWQKLIKSDYVRDIAEHPEKTYTTRLRNKGKIYDFAAVARQDAAGILITYAQKEEVNELNGDLTMASLFSDFPFEMNGSVVICDDDKVVSTNRQELTARSIEEAKSQYKNKFEVDENGIVHLRSETGNWFGRREKIKDYDAYIFFPESQVYITRNIICVIYVLLALLLFLLYRVNRSRTEKRSILQDQKRLRVINALGHAYASISLVNLKTEEIEILKSSGNMKPDQKGDMLFKAHQEELIRQVIAEPFQKAYWEFVDISTVAKRLEERETLSFTARTVDERWMTMIIVPQGYDKDGKLCTVLVAIRDATEEKEREIAQDRNLRNALAAAEHANRAKTVFLNNMSHDIRTPMNAVIGFTALATTHIDNKELVLDYLKKIHISGQHLLSLINDVLDMSRIENGSVRIEYTVVHLPDILHDLNTIIQESVHSKQQELYIDTQDVLHEDIITDKLRLTQVLLNISSNAVKFTPVGGTVNIRVSEKPCRRDGCTTVVFSVKDNGIGMSPEFREQVFDSFTREHTVTENGIGGTGLGMAITKNIVDMLGGTIQVESEVGRGTEFTVMLECEISGTTVKEEPDSEQREPLKNEKQKIRAEIQRRYEGKKVLLVEDNELNREIATAIMEEIGLDVDCVEDGTDAVNIMSSAEGRKYDLIFMDIQMPKMDGYTATREIRTLNDPKCANIPIIAMTANAFEEDRKKAIKAGMNAHIAKPISADIILENLERMRQNRKYFNEPAEKS</sequence>
<keyword evidence="11" id="KW-0472">Membrane</keyword>
<dbReference type="FunFam" id="3.30.565.10:FF:000006">
    <property type="entry name" value="Sensor histidine kinase WalK"/>
    <property type="match status" value="1"/>
</dbReference>
<reference evidence="14 15" key="1">
    <citation type="submission" date="2015-09" db="EMBL/GenBank/DDBJ databases">
        <authorList>
            <consortium name="Pathogen Informatics"/>
        </authorList>
    </citation>
    <scope>NUCLEOTIDE SEQUENCE [LARGE SCALE GENOMIC DNA]</scope>
    <source>
        <strain evidence="14 15">2789STDY5834863</strain>
    </source>
</reference>
<dbReference type="RefSeq" id="WP_055199799.1">
    <property type="nucleotide sequence ID" value="NZ_BTHH01000003.1"/>
</dbReference>
<dbReference type="InterPro" id="IPR003594">
    <property type="entry name" value="HATPase_dom"/>
</dbReference>
<evidence type="ECO:0000259" key="12">
    <source>
        <dbReference type="PROSITE" id="PS50109"/>
    </source>
</evidence>
<keyword evidence="11" id="KW-0812">Transmembrane</keyword>
<feature type="transmembrane region" description="Helical" evidence="11">
    <location>
        <begin position="287"/>
        <end position="308"/>
    </location>
</feature>
<dbReference type="SMART" id="SM00388">
    <property type="entry name" value="HisKA"/>
    <property type="match status" value="1"/>
</dbReference>
<dbReference type="InterPro" id="IPR003661">
    <property type="entry name" value="HisK_dim/P_dom"/>
</dbReference>
<evidence type="ECO:0000259" key="13">
    <source>
        <dbReference type="PROSITE" id="PS50110"/>
    </source>
</evidence>
<organism evidence="14 15">
    <name type="scientific">Blautia wexlerae</name>
    <dbReference type="NCBI Taxonomy" id="418240"/>
    <lineage>
        <taxon>Bacteria</taxon>
        <taxon>Bacillati</taxon>
        <taxon>Bacillota</taxon>
        <taxon>Clostridia</taxon>
        <taxon>Lachnospirales</taxon>
        <taxon>Lachnospiraceae</taxon>
        <taxon>Blautia</taxon>
    </lineage>
</organism>
<dbReference type="Pfam" id="PF00512">
    <property type="entry name" value="HisKA"/>
    <property type="match status" value="1"/>
</dbReference>
<dbReference type="SUPFAM" id="SSF47384">
    <property type="entry name" value="Homodimeric domain of signal transducing histidine kinase"/>
    <property type="match status" value="1"/>
</dbReference>
<dbReference type="PANTHER" id="PTHR45339">
    <property type="entry name" value="HYBRID SIGNAL TRANSDUCTION HISTIDINE KINASE J"/>
    <property type="match status" value="1"/>
</dbReference>
<dbReference type="SUPFAM" id="SSF55874">
    <property type="entry name" value="ATPase domain of HSP90 chaperone/DNA topoisomerase II/histidine kinase"/>
    <property type="match status" value="1"/>
</dbReference>
<dbReference type="Gene3D" id="3.40.50.2300">
    <property type="match status" value="1"/>
</dbReference>
<dbReference type="SMART" id="SM00448">
    <property type="entry name" value="REC"/>
    <property type="match status" value="1"/>
</dbReference>
<feature type="transmembrane region" description="Helical" evidence="11">
    <location>
        <begin position="21"/>
        <end position="40"/>
    </location>
</feature>
<dbReference type="InterPro" id="IPR036097">
    <property type="entry name" value="HisK_dim/P_sf"/>
</dbReference>
<protein>
    <recommendedName>
        <fullName evidence="4">Stage 0 sporulation protein A homolog</fullName>
        <ecNumber evidence="3">2.7.13.3</ecNumber>
    </recommendedName>
</protein>
<dbReference type="EMBL" id="CYZN01000004">
    <property type="protein sequence ID" value="CUN68221.1"/>
    <property type="molecule type" value="Genomic_DNA"/>
</dbReference>
<dbReference type="CDD" id="cd00082">
    <property type="entry name" value="HisKA"/>
    <property type="match status" value="1"/>
</dbReference>
<proteinExistence type="predicted"/>
<keyword evidence="8" id="KW-0902">Two-component regulatory system</keyword>
<dbReference type="PRINTS" id="PR00344">
    <property type="entry name" value="BCTRLSENSOR"/>
</dbReference>
<dbReference type="Pfam" id="PF00072">
    <property type="entry name" value="Response_reg"/>
    <property type="match status" value="1"/>
</dbReference>
<comment type="catalytic activity">
    <reaction evidence="1">
        <text>ATP + protein L-histidine = ADP + protein N-phospho-L-histidine.</text>
        <dbReference type="EC" id="2.7.13.3"/>
    </reaction>
</comment>
<dbReference type="PANTHER" id="PTHR45339:SF1">
    <property type="entry name" value="HYBRID SIGNAL TRANSDUCTION HISTIDINE KINASE J"/>
    <property type="match status" value="1"/>
</dbReference>
<dbReference type="Pfam" id="PF02518">
    <property type="entry name" value="HATPase_c"/>
    <property type="match status" value="1"/>
</dbReference>
<dbReference type="Proteomes" id="UP000095431">
    <property type="component" value="Unassembled WGS sequence"/>
</dbReference>
<name>A0A173YVL4_9FIRM</name>
<evidence type="ECO:0000256" key="5">
    <source>
        <dbReference type="ARBA" id="ARBA00022553"/>
    </source>
</evidence>
<evidence type="ECO:0000256" key="2">
    <source>
        <dbReference type="ARBA" id="ARBA00004370"/>
    </source>
</evidence>
<accession>A0A173YVL4</accession>
<feature type="domain" description="Response regulatory" evidence="13">
    <location>
        <begin position="739"/>
        <end position="860"/>
    </location>
</feature>
<feature type="domain" description="Histidine kinase" evidence="12">
    <location>
        <begin position="479"/>
        <end position="703"/>
    </location>
</feature>
<feature type="modified residue" description="4-aspartylphosphate" evidence="10">
    <location>
        <position position="791"/>
    </location>
</feature>
<keyword evidence="7 14" id="KW-0418">Kinase</keyword>
<keyword evidence="5 10" id="KW-0597">Phosphoprotein</keyword>
<dbReference type="GO" id="GO:0000155">
    <property type="term" value="F:phosphorelay sensor kinase activity"/>
    <property type="evidence" value="ECO:0007669"/>
    <property type="project" value="InterPro"/>
</dbReference>
<dbReference type="InterPro" id="IPR036890">
    <property type="entry name" value="HATPase_C_sf"/>
</dbReference>
<evidence type="ECO:0000313" key="15">
    <source>
        <dbReference type="Proteomes" id="UP000095431"/>
    </source>
</evidence>
<evidence type="ECO:0000256" key="6">
    <source>
        <dbReference type="ARBA" id="ARBA00022679"/>
    </source>
</evidence>
<evidence type="ECO:0000313" key="14">
    <source>
        <dbReference type="EMBL" id="CUN68221.1"/>
    </source>
</evidence>
<dbReference type="Gene3D" id="1.10.287.130">
    <property type="match status" value="1"/>
</dbReference>
<dbReference type="AlphaFoldDB" id="A0A173YVL4"/>
<feature type="transmembrane region" description="Helical" evidence="11">
    <location>
        <begin position="329"/>
        <end position="345"/>
    </location>
</feature>
<evidence type="ECO:0000256" key="11">
    <source>
        <dbReference type="SAM" id="Phobius"/>
    </source>
</evidence>
<dbReference type="GO" id="GO:0016020">
    <property type="term" value="C:membrane"/>
    <property type="evidence" value="ECO:0007669"/>
    <property type="project" value="UniProtKB-SubCell"/>
</dbReference>
<evidence type="ECO:0000256" key="9">
    <source>
        <dbReference type="ARBA" id="ARBA00024867"/>
    </source>
</evidence>
<dbReference type="InterPro" id="IPR005467">
    <property type="entry name" value="His_kinase_dom"/>
</dbReference>
<evidence type="ECO:0000256" key="4">
    <source>
        <dbReference type="ARBA" id="ARBA00018672"/>
    </source>
</evidence>
<dbReference type="PROSITE" id="PS50110">
    <property type="entry name" value="RESPONSE_REGULATORY"/>
    <property type="match status" value="1"/>
</dbReference>
<evidence type="ECO:0000256" key="7">
    <source>
        <dbReference type="ARBA" id="ARBA00022777"/>
    </source>
</evidence>
<dbReference type="SMART" id="SM00387">
    <property type="entry name" value="HATPase_c"/>
    <property type="match status" value="1"/>
</dbReference>
<keyword evidence="11" id="KW-1133">Transmembrane helix</keyword>
<dbReference type="eggNOG" id="COG2205">
    <property type="taxonomic scope" value="Bacteria"/>
</dbReference>
<dbReference type="Gene3D" id="3.30.565.10">
    <property type="entry name" value="Histidine kinase-like ATPase, C-terminal domain"/>
    <property type="match status" value="1"/>
</dbReference>
<comment type="subcellular location">
    <subcellularLocation>
        <location evidence="2">Membrane</location>
    </subcellularLocation>
</comment>